<dbReference type="RefSeq" id="WP_031575811.1">
    <property type="nucleotide sequence ID" value="NZ_FNDZ01000004.1"/>
</dbReference>
<sequence length="247" mass="28536">MKYLILSDIHSNYQAFTKILNTEKFDEVLFVGDIIGYGADPYFCYKKFLELGGTGVLGNHEQGVLEPETLTKFSENARKGILYTIKHIPKEYIDHMRILPAVLEMEDFVLCHAMLGDPLSFQYVFPENKDSIFLMESFEVLEKLGKKIQFTGHTHRPCIFKKREDEQIEVYPIHHGDIYLDDASYVINVGSVGQSRNGIPKAHYIVYDSVKRRIRFRALDYDIKEAADRILKADLPEFLGQRLYLGT</sequence>
<dbReference type="InterPro" id="IPR011152">
    <property type="entry name" value="Pesterase_MJ0912"/>
</dbReference>
<reference evidence="3 4" key="1">
    <citation type="submission" date="2016-10" db="EMBL/GenBank/DDBJ databases">
        <authorList>
            <person name="de Groot N.N."/>
        </authorList>
    </citation>
    <scope>NUCLEOTIDE SEQUENCE [LARGE SCALE GENOMIC DNA]</scope>
    <source>
        <strain evidence="3 4">CGMCC 1.5058</strain>
    </source>
</reference>
<dbReference type="Pfam" id="PF12850">
    <property type="entry name" value="Metallophos_2"/>
    <property type="match status" value="1"/>
</dbReference>
<dbReference type="InterPro" id="IPR029052">
    <property type="entry name" value="Metallo-depent_PP-like"/>
</dbReference>
<dbReference type="PIRSF" id="PIRSF000883">
    <property type="entry name" value="Pesterase_MJ0912"/>
    <property type="match status" value="1"/>
</dbReference>
<accession>A0A1G8NK23</accession>
<organism evidence="3 4">
    <name type="scientific">Proteiniclasticum ruminis</name>
    <dbReference type="NCBI Taxonomy" id="398199"/>
    <lineage>
        <taxon>Bacteria</taxon>
        <taxon>Bacillati</taxon>
        <taxon>Bacillota</taxon>
        <taxon>Clostridia</taxon>
        <taxon>Eubacteriales</taxon>
        <taxon>Clostridiaceae</taxon>
        <taxon>Proteiniclasticum</taxon>
    </lineage>
</organism>
<dbReference type="CDD" id="cd00838">
    <property type="entry name" value="MPP_superfamily"/>
    <property type="match status" value="1"/>
</dbReference>
<feature type="domain" description="Calcineurin-like phosphoesterase" evidence="2">
    <location>
        <begin position="1"/>
        <end position="208"/>
    </location>
</feature>
<comment type="similarity">
    <text evidence="1">Belongs to the metallophosphoesterase superfamily. YfcE family.</text>
</comment>
<dbReference type="EMBL" id="FNDZ01000004">
    <property type="protein sequence ID" value="SDI80553.1"/>
    <property type="molecule type" value="Genomic_DNA"/>
</dbReference>
<dbReference type="PANTHER" id="PTHR42850:SF2">
    <property type="entry name" value="BLL5683 PROTEIN"/>
    <property type="match status" value="1"/>
</dbReference>
<gene>
    <name evidence="3" type="ORF">SAMN05421804_104227</name>
</gene>
<evidence type="ECO:0000259" key="2">
    <source>
        <dbReference type="Pfam" id="PF12850"/>
    </source>
</evidence>
<dbReference type="InterPro" id="IPR024654">
    <property type="entry name" value="Calcineurin-like_PHP_lpxH"/>
</dbReference>
<dbReference type="Gene3D" id="3.60.21.10">
    <property type="match status" value="1"/>
</dbReference>
<dbReference type="AlphaFoldDB" id="A0A1G8NK23"/>
<dbReference type="GO" id="GO:0016791">
    <property type="term" value="F:phosphatase activity"/>
    <property type="evidence" value="ECO:0007669"/>
    <property type="project" value="TreeGrafter"/>
</dbReference>
<dbReference type="InterPro" id="IPR050126">
    <property type="entry name" value="Ap4A_hydrolase"/>
</dbReference>
<dbReference type="Proteomes" id="UP000183255">
    <property type="component" value="Unassembled WGS sequence"/>
</dbReference>
<evidence type="ECO:0000313" key="4">
    <source>
        <dbReference type="Proteomes" id="UP000183255"/>
    </source>
</evidence>
<evidence type="ECO:0000256" key="1">
    <source>
        <dbReference type="ARBA" id="ARBA00008950"/>
    </source>
</evidence>
<protein>
    <submittedName>
        <fullName evidence="3">Predicted phosphodiesterase</fullName>
    </submittedName>
</protein>
<name>A0A1G8NK23_9CLOT</name>
<proteinExistence type="inferred from homology"/>
<dbReference type="GO" id="GO:0005737">
    <property type="term" value="C:cytoplasm"/>
    <property type="evidence" value="ECO:0007669"/>
    <property type="project" value="TreeGrafter"/>
</dbReference>
<dbReference type="PANTHER" id="PTHR42850">
    <property type="entry name" value="METALLOPHOSPHOESTERASE"/>
    <property type="match status" value="1"/>
</dbReference>
<dbReference type="SUPFAM" id="SSF56300">
    <property type="entry name" value="Metallo-dependent phosphatases"/>
    <property type="match status" value="1"/>
</dbReference>
<evidence type="ECO:0000313" key="3">
    <source>
        <dbReference type="EMBL" id="SDI80553.1"/>
    </source>
</evidence>